<dbReference type="Gene3D" id="2.40.30.60">
    <property type="entry name" value="RimM"/>
    <property type="match status" value="1"/>
</dbReference>
<keyword evidence="1 5" id="KW-0963">Cytoplasm</keyword>
<dbReference type="AlphaFoldDB" id="A0A417Z945"/>
<reference evidence="9 10" key="1">
    <citation type="submission" date="2018-08" db="EMBL/GenBank/DDBJ databases">
        <title>Whole genome sequence analysis of Dermacoccus abyssi bacteria isolated from Deep Mariana trench Micromonospora spp reveals genes involved in the environmental adaptation and production of secondary metabolites.</title>
        <authorList>
            <person name="Abdel-Mageed W.M."/>
            <person name="Lehri B."/>
            <person name="Nouioui I."/>
            <person name="Goodfellow I."/>
            <person name="Jaspars M."/>
            <person name="Karlyshev A."/>
        </authorList>
    </citation>
    <scope>NUCLEOTIDE SEQUENCE [LARGE SCALE GENOMIC DNA]</scope>
    <source>
        <strain evidence="9 10">MT1.1</strain>
    </source>
</reference>
<dbReference type="InterPro" id="IPR056792">
    <property type="entry name" value="PRC_RimM"/>
</dbReference>
<dbReference type="InterPro" id="IPR036976">
    <property type="entry name" value="RimM_N_sf"/>
</dbReference>
<comment type="similarity">
    <text evidence="5">Belongs to the RimM family.</text>
</comment>
<organism evidence="9 10">
    <name type="scientific">Dermacoccus abyssi</name>
    <dbReference type="NCBI Taxonomy" id="322596"/>
    <lineage>
        <taxon>Bacteria</taxon>
        <taxon>Bacillati</taxon>
        <taxon>Actinomycetota</taxon>
        <taxon>Actinomycetes</taxon>
        <taxon>Micrococcales</taxon>
        <taxon>Dermacoccaceae</taxon>
        <taxon>Dermacoccus</taxon>
    </lineage>
</organism>
<dbReference type="InterPro" id="IPR011033">
    <property type="entry name" value="PRC_barrel-like_sf"/>
</dbReference>
<evidence type="ECO:0000313" key="10">
    <source>
        <dbReference type="Proteomes" id="UP000285376"/>
    </source>
</evidence>
<sequence>MDEVVVARIGKAHGLKGEVTVQVHTDSPEERFLAGAAFVTDPAHRGPLTLRSSRVHNGIYLLAFEEAPDRTAAEGLRGINLLAAADDLVEDDAWYEEDLLGFDVVLEDGTAVGTVKALESREVQDLLLVDGVDGYDVLLPFVEEIVPEVDEDERRIVVTPPPGLLELGRPSEAPDDVAEEA</sequence>
<feature type="domain" description="Ribosome maturation factor RimM PRC barrel" evidence="8">
    <location>
        <begin position="97"/>
        <end position="164"/>
    </location>
</feature>
<proteinExistence type="inferred from homology"/>
<dbReference type="GO" id="GO:0005737">
    <property type="term" value="C:cytoplasm"/>
    <property type="evidence" value="ECO:0007669"/>
    <property type="project" value="UniProtKB-SubCell"/>
</dbReference>
<comment type="subunit">
    <text evidence="5">Binds ribosomal protein uS19.</text>
</comment>
<feature type="domain" description="RimM N-terminal" evidence="7">
    <location>
        <begin position="5"/>
        <end position="86"/>
    </location>
</feature>
<dbReference type="HAMAP" id="MF_00014">
    <property type="entry name" value="Ribosome_mat_RimM"/>
    <property type="match status" value="1"/>
</dbReference>
<evidence type="ECO:0000256" key="1">
    <source>
        <dbReference type="ARBA" id="ARBA00022490"/>
    </source>
</evidence>
<dbReference type="EMBL" id="QWLM01000003">
    <property type="protein sequence ID" value="RHW47163.1"/>
    <property type="molecule type" value="Genomic_DNA"/>
</dbReference>
<dbReference type="InterPro" id="IPR009000">
    <property type="entry name" value="Transl_B-barrel_sf"/>
</dbReference>
<dbReference type="PANTHER" id="PTHR33692">
    <property type="entry name" value="RIBOSOME MATURATION FACTOR RIMM"/>
    <property type="match status" value="1"/>
</dbReference>
<dbReference type="GO" id="GO:0042274">
    <property type="term" value="P:ribosomal small subunit biogenesis"/>
    <property type="evidence" value="ECO:0007669"/>
    <property type="project" value="UniProtKB-UniRule"/>
</dbReference>
<dbReference type="Gene3D" id="2.30.30.240">
    <property type="entry name" value="PRC-barrel domain"/>
    <property type="match status" value="1"/>
</dbReference>
<evidence type="ECO:0000256" key="6">
    <source>
        <dbReference type="SAM" id="MobiDB-lite"/>
    </source>
</evidence>
<protein>
    <recommendedName>
        <fullName evidence="5">Ribosome maturation factor RimM</fullName>
    </recommendedName>
</protein>
<comment type="domain">
    <text evidence="5">The PRC barrel domain binds ribosomal protein uS19.</text>
</comment>
<dbReference type="GO" id="GO:0043022">
    <property type="term" value="F:ribosome binding"/>
    <property type="evidence" value="ECO:0007669"/>
    <property type="project" value="InterPro"/>
</dbReference>
<dbReference type="Pfam" id="PF24986">
    <property type="entry name" value="PRC_RimM"/>
    <property type="match status" value="1"/>
</dbReference>
<keyword evidence="3 5" id="KW-0698">rRNA processing</keyword>
<comment type="subcellular location">
    <subcellularLocation>
        <location evidence="5">Cytoplasm</location>
    </subcellularLocation>
</comment>
<feature type="region of interest" description="Disordered" evidence="6">
    <location>
        <begin position="160"/>
        <end position="181"/>
    </location>
</feature>
<keyword evidence="4 5" id="KW-0143">Chaperone</keyword>
<dbReference type="InterPro" id="IPR011961">
    <property type="entry name" value="RimM"/>
</dbReference>
<evidence type="ECO:0000259" key="8">
    <source>
        <dbReference type="Pfam" id="PF24986"/>
    </source>
</evidence>
<dbReference type="GO" id="GO:0005840">
    <property type="term" value="C:ribosome"/>
    <property type="evidence" value="ECO:0007669"/>
    <property type="project" value="InterPro"/>
</dbReference>
<dbReference type="Proteomes" id="UP000285376">
    <property type="component" value="Unassembled WGS sequence"/>
</dbReference>
<keyword evidence="2 5" id="KW-0690">Ribosome biogenesis</keyword>
<evidence type="ECO:0000259" key="7">
    <source>
        <dbReference type="Pfam" id="PF01782"/>
    </source>
</evidence>
<evidence type="ECO:0000313" key="9">
    <source>
        <dbReference type="EMBL" id="RHW47163.1"/>
    </source>
</evidence>
<evidence type="ECO:0000256" key="5">
    <source>
        <dbReference type="HAMAP-Rule" id="MF_00014"/>
    </source>
</evidence>
<dbReference type="PANTHER" id="PTHR33692:SF1">
    <property type="entry name" value="RIBOSOME MATURATION FACTOR RIMM"/>
    <property type="match status" value="1"/>
</dbReference>
<gene>
    <name evidence="5 9" type="primary">rimM</name>
    <name evidence="9" type="ORF">D1832_04050</name>
</gene>
<dbReference type="RefSeq" id="WP_118912718.1">
    <property type="nucleotide sequence ID" value="NZ_CBCRVH010000007.1"/>
</dbReference>
<dbReference type="SUPFAM" id="SSF50447">
    <property type="entry name" value="Translation proteins"/>
    <property type="match status" value="1"/>
</dbReference>
<dbReference type="InterPro" id="IPR002676">
    <property type="entry name" value="RimM_N"/>
</dbReference>
<dbReference type="GO" id="GO:0006364">
    <property type="term" value="P:rRNA processing"/>
    <property type="evidence" value="ECO:0007669"/>
    <property type="project" value="UniProtKB-UniRule"/>
</dbReference>
<dbReference type="SUPFAM" id="SSF50346">
    <property type="entry name" value="PRC-barrel domain"/>
    <property type="match status" value="1"/>
</dbReference>
<comment type="function">
    <text evidence="5">An accessory protein needed during the final step in the assembly of 30S ribosomal subunit, possibly for assembly of the head region. Essential for efficient processing of 16S rRNA. May be needed both before and after RbfA during the maturation of 16S rRNA. It has affinity for free ribosomal 30S subunits but not for 70S ribosomes.</text>
</comment>
<comment type="caution">
    <text evidence="9">The sequence shown here is derived from an EMBL/GenBank/DDBJ whole genome shotgun (WGS) entry which is preliminary data.</text>
</comment>
<dbReference type="NCBIfam" id="TIGR02273">
    <property type="entry name" value="16S_RimM"/>
    <property type="match status" value="1"/>
</dbReference>
<evidence type="ECO:0000256" key="3">
    <source>
        <dbReference type="ARBA" id="ARBA00022552"/>
    </source>
</evidence>
<dbReference type="Pfam" id="PF01782">
    <property type="entry name" value="RimM"/>
    <property type="match status" value="1"/>
</dbReference>
<evidence type="ECO:0000256" key="4">
    <source>
        <dbReference type="ARBA" id="ARBA00023186"/>
    </source>
</evidence>
<name>A0A417Z945_9MICO</name>
<evidence type="ECO:0000256" key="2">
    <source>
        <dbReference type="ARBA" id="ARBA00022517"/>
    </source>
</evidence>
<accession>A0A417Z945</accession>